<protein>
    <submittedName>
        <fullName evidence="9">Uncharacterized protein</fullName>
    </submittedName>
</protein>
<feature type="compositionally biased region" description="Gly residues" evidence="6">
    <location>
        <begin position="172"/>
        <end position="182"/>
    </location>
</feature>
<sequence>MVRHFMAVCVVCLLCADHVPCKQHFSDTDDGKPSETAAGRSVTIRDLRPLIGYDLTDIANTYEVVPAGDDWWNGRLDHRIVKRHHHPHNHHHHDDHDDEEEQSTDDTPTEFDRLMKDKMDQAMRKIFTEFGNPASMTMDVHGFERMMRQLGLVRLVSGAATGDSEPRVLDGSGSGGGGGGGSEASESPVLVDSLKCISGNEFLRRVTPPMIRSQEWEDAANSDKSSSTAVEVEKEGSYRATVNGDGTSVDGRTVKQEEEQAAKLILSIDNTQNVGLSNSTTNSSNSSSTSSSTNNTNSNGSISADDQLLVQIAIPEGKINGSAGNESTTTTTASSVRVESTLVLADRDLYNVCPMLLGHLLSSVPQERAGCFGEDSIPPLQVSSLLEQNDPRHHHHHHHHHHDGGSSEAAVWIYSSIAILGVSLCGLLGVVVIPCMEKHFYHHVIQFLVALAIGTLCGDALLHLLPHAMLSSLSNSNAVHDSMMYKGLAAVLGIVFFYFMERFLTVIAEWCKTRQKKDKPPSRVRVMRDPESASLHASSAGEKQCKHKYSSYPYCYDEIAMDTKDDHHEHNNTGTTNENHNSALAKCANHHHNGELSADHNAEYAALNNRQQQPNHTHSHHQSREETNDNNTVSTNLDEAGSIESEQANNHHNSGGRHGSKSSEQTASGKLRPENYTIILREHETKHHGHSHTHGHVHSPPGSLSAVAWMVVMGDGLHNFTDGMTIGAAFANNIAGGFSTAIAVFCHELPHELGDFAVLLKAGMSAREAVYYNLLSSVLSLLGMVLGIVVGHQPEASGWVFAVAAGMFLYIALVDMIPELTSSHGAEERCKTSEFVLQFLGLTLGFSIMMVIAMYEHDLMLLKLGYCLKPTPPPPEKKWLYKQLLESINSGISPPLNLSNSTLGRATSQLWVQLGIAHRRAQQVAEEYHLKEKLGVMMKQMAVAIVAVKDFIVQKQYYQLDRVIDQGLLALEEKIRATRESQLAVTNAPAKTSTPAGPCASPSTAAREARVAMKNCTTIMVKRDPCMGDPLHRTGAKDVSKTTEAVSNKL</sequence>
<dbReference type="GO" id="GO:0071578">
    <property type="term" value="P:zinc ion import across plasma membrane"/>
    <property type="evidence" value="ECO:0007669"/>
    <property type="project" value="TreeGrafter"/>
</dbReference>
<keyword evidence="8" id="KW-0732">Signal</keyword>
<feature type="compositionally biased region" description="Acidic residues" evidence="6">
    <location>
        <begin position="96"/>
        <end position="109"/>
    </location>
</feature>
<dbReference type="PANTHER" id="PTHR12191">
    <property type="entry name" value="SOLUTE CARRIER FAMILY 39"/>
    <property type="match status" value="1"/>
</dbReference>
<evidence type="ECO:0000313" key="10">
    <source>
        <dbReference type="Proteomes" id="UP000076408"/>
    </source>
</evidence>
<feature type="transmembrane region" description="Helical" evidence="7">
    <location>
        <begin position="796"/>
        <end position="814"/>
    </location>
</feature>
<dbReference type="GO" id="GO:0140410">
    <property type="term" value="F:monoatomic cation:bicarbonate symporter activity"/>
    <property type="evidence" value="ECO:0007669"/>
    <property type="project" value="TreeGrafter"/>
</dbReference>
<evidence type="ECO:0000256" key="1">
    <source>
        <dbReference type="ARBA" id="ARBA00004141"/>
    </source>
</evidence>
<feature type="transmembrane region" description="Helical" evidence="7">
    <location>
        <begin position="770"/>
        <end position="790"/>
    </location>
</feature>
<feature type="chain" id="PRO_5043399882" evidence="8">
    <location>
        <begin position="22"/>
        <end position="1050"/>
    </location>
</feature>
<feature type="region of interest" description="Disordered" evidence="6">
    <location>
        <begin position="518"/>
        <end position="540"/>
    </location>
</feature>
<dbReference type="InterPro" id="IPR050799">
    <property type="entry name" value="ZIP_Transporter"/>
</dbReference>
<feature type="transmembrane region" description="Helical" evidence="7">
    <location>
        <begin position="835"/>
        <end position="855"/>
    </location>
</feature>
<keyword evidence="5 7" id="KW-0472">Membrane</keyword>
<comment type="subcellular location">
    <subcellularLocation>
        <location evidence="1">Membrane</location>
        <topology evidence="1">Multi-pass membrane protein</topology>
    </subcellularLocation>
</comment>
<dbReference type="Pfam" id="PF02535">
    <property type="entry name" value="Zip"/>
    <property type="match status" value="1"/>
</dbReference>
<feature type="compositionally biased region" description="Basic and acidic residues" evidence="6">
    <location>
        <begin position="518"/>
        <end position="531"/>
    </location>
</feature>
<dbReference type="GO" id="GO:0005886">
    <property type="term" value="C:plasma membrane"/>
    <property type="evidence" value="ECO:0007669"/>
    <property type="project" value="TreeGrafter"/>
</dbReference>
<dbReference type="GO" id="GO:0005385">
    <property type="term" value="F:zinc ion transmembrane transporter activity"/>
    <property type="evidence" value="ECO:0007669"/>
    <property type="project" value="TreeGrafter"/>
</dbReference>
<feature type="compositionally biased region" description="Low complexity" evidence="6">
    <location>
        <begin position="277"/>
        <end position="299"/>
    </location>
</feature>
<dbReference type="OMA" id="NENHNSA"/>
<dbReference type="STRING" id="30069.A0A182YQQ0"/>
<keyword evidence="3 7" id="KW-0812">Transmembrane</keyword>
<reference evidence="9" key="2">
    <citation type="submission" date="2020-05" db="UniProtKB">
        <authorList>
            <consortium name="EnsemblMetazoa"/>
        </authorList>
    </citation>
    <scope>IDENTIFICATION</scope>
    <source>
        <strain evidence="9">Indian</strain>
    </source>
</reference>
<evidence type="ECO:0000313" key="9">
    <source>
        <dbReference type="EnsemblMetazoa" id="ASTEI10786-PA"/>
    </source>
</evidence>
<feature type="region of interest" description="Disordered" evidence="6">
    <location>
        <begin position="610"/>
        <end position="671"/>
    </location>
</feature>
<feature type="region of interest" description="Disordered" evidence="6">
    <location>
        <begin position="273"/>
        <end position="302"/>
    </location>
</feature>
<evidence type="ECO:0000256" key="5">
    <source>
        <dbReference type="ARBA" id="ARBA00023136"/>
    </source>
</evidence>
<keyword evidence="10" id="KW-1185">Reference proteome</keyword>
<proteinExistence type="inferred from homology"/>
<feature type="region of interest" description="Disordered" evidence="6">
    <location>
        <begin position="162"/>
        <end position="187"/>
    </location>
</feature>
<feature type="region of interest" description="Disordered" evidence="6">
    <location>
        <begin position="86"/>
        <end position="109"/>
    </location>
</feature>
<comment type="similarity">
    <text evidence="2">Belongs to the ZIP transporter (TC 2.A.5) family.</text>
</comment>
<accession>A0A182YQQ0</accession>
<feature type="compositionally biased region" description="Polar residues" evidence="6">
    <location>
        <begin position="644"/>
        <end position="653"/>
    </location>
</feature>
<evidence type="ECO:0000256" key="2">
    <source>
        <dbReference type="ARBA" id="ARBA00006939"/>
    </source>
</evidence>
<feature type="transmembrane region" description="Helical" evidence="7">
    <location>
        <begin position="485"/>
        <end position="507"/>
    </location>
</feature>
<dbReference type="EnsemblMetazoa" id="ASTEI10786-RA">
    <property type="protein sequence ID" value="ASTEI10786-PA"/>
    <property type="gene ID" value="ASTEI10786"/>
</dbReference>
<evidence type="ECO:0000256" key="6">
    <source>
        <dbReference type="SAM" id="MobiDB-lite"/>
    </source>
</evidence>
<feature type="transmembrane region" description="Helical" evidence="7">
    <location>
        <begin position="411"/>
        <end position="433"/>
    </location>
</feature>
<name>A0A182YQQ0_ANOST</name>
<dbReference type="VEuPathDB" id="VectorBase:ASTE000568"/>
<feature type="region of interest" description="Disordered" evidence="6">
    <location>
        <begin position="214"/>
        <end position="254"/>
    </location>
</feature>
<dbReference type="VEuPathDB" id="VectorBase:ASTEI10786"/>
<evidence type="ECO:0000256" key="3">
    <source>
        <dbReference type="ARBA" id="ARBA00022692"/>
    </source>
</evidence>
<keyword evidence="4 7" id="KW-1133">Transmembrane helix</keyword>
<evidence type="ECO:0000256" key="4">
    <source>
        <dbReference type="ARBA" id="ARBA00022989"/>
    </source>
</evidence>
<dbReference type="Proteomes" id="UP000076408">
    <property type="component" value="Unassembled WGS sequence"/>
</dbReference>
<evidence type="ECO:0000256" key="7">
    <source>
        <dbReference type="SAM" id="Phobius"/>
    </source>
</evidence>
<dbReference type="AlphaFoldDB" id="A0A182YQQ0"/>
<feature type="transmembrane region" description="Helical" evidence="7">
    <location>
        <begin position="445"/>
        <end position="465"/>
    </location>
</feature>
<dbReference type="VEuPathDB" id="VectorBase:ASTEI20_041796"/>
<organism evidence="9 10">
    <name type="scientific">Anopheles stephensi</name>
    <name type="common">Indo-Pakistan malaria mosquito</name>
    <dbReference type="NCBI Taxonomy" id="30069"/>
    <lineage>
        <taxon>Eukaryota</taxon>
        <taxon>Metazoa</taxon>
        <taxon>Ecdysozoa</taxon>
        <taxon>Arthropoda</taxon>
        <taxon>Hexapoda</taxon>
        <taxon>Insecta</taxon>
        <taxon>Pterygota</taxon>
        <taxon>Neoptera</taxon>
        <taxon>Endopterygota</taxon>
        <taxon>Diptera</taxon>
        <taxon>Nematocera</taxon>
        <taxon>Culicoidea</taxon>
        <taxon>Culicidae</taxon>
        <taxon>Anophelinae</taxon>
        <taxon>Anopheles</taxon>
    </lineage>
</organism>
<reference evidence="10" key="1">
    <citation type="journal article" date="2014" name="Genome Biol.">
        <title>Genome analysis of a major urban malaria vector mosquito, Anopheles stephensi.</title>
        <authorList>
            <person name="Jiang X."/>
            <person name="Peery A."/>
            <person name="Hall A.B."/>
            <person name="Sharma A."/>
            <person name="Chen X.G."/>
            <person name="Waterhouse R.M."/>
            <person name="Komissarov A."/>
            <person name="Riehle M.M."/>
            <person name="Shouche Y."/>
            <person name="Sharakhova M.V."/>
            <person name="Lawson D."/>
            <person name="Pakpour N."/>
            <person name="Arensburger P."/>
            <person name="Davidson V.L."/>
            <person name="Eiglmeier K."/>
            <person name="Emrich S."/>
            <person name="George P."/>
            <person name="Kennedy R.C."/>
            <person name="Mane S.P."/>
            <person name="Maslen G."/>
            <person name="Oringanje C."/>
            <person name="Qi Y."/>
            <person name="Settlage R."/>
            <person name="Tojo M."/>
            <person name="Tubio J.M."/>
            <person name="Unger M.F."/>
            <person name="Wang B."/>
            <person name="Vernick K.D."/>
            <person name="Ribeiro J.M."/>
            <person name="James A.A."/>
            <person name="Michel K."/>
            <person name="Riehle M.A."/>
            <person name="Luckhart S."/>
            <person name="Sharakhov I.V."/>
            <person name="Tu Z."/>
        </authorList>
    </citation>
    <scope>NUCLEOTIDE SEQUENCE [LARGE SCALE GENOMIC DNA]</scope>
    <source>
        <strain evidence="10">Indian</strain>
    </source>
</reference>
<evidence type="ECO:0000256" key="8">
    <source>
        <dbReference type="SAM" id="SignalP"/>
    </source>
</evidence>
<dbReference type="InterPro" id="IPR003689">
    <property type="entry name" value="ZIP"/>
</dbReference>
<dbReference type="GO" id="GO:0030003">
    <property type="term" value="P:intracellular monoatomic cation homeostasis"/>
    <property type="evidence" value="ECO:0007669"/>
    <property type="project" value="TreeGrafter"/>
</dbReference>
<dbReference type="PANTHER" id="PTHR12191:SF37">
    <property type="entry name" value="ZINC TRANSPORTER FOI"/>
    <property type="match status" value="1"/>
</dbReference>
<feature type="signal peptide" evidence="8">
    <location>
        <begin position="1"/>
        <end position="21"/>
    </location>
</feature>